<name>A0ABS8SNJ2_DATST</name>
<keyword evidence="2" id="KW-1185">Reference proteome</keyword>
<reference evidence="1 2" key="1">
    <citation type="journal article" date="2021" name="BMC Genomics">
        <title>Datura genome reveals duplications of psychoactive alkaloid biosynthetic genes and high mutation rate following tissue culture.</title>
        <authorList>
            <person name="Rajewski A."/>
            <person name="Carter-House D."/>
            <person name="Stajich J."/>
            <person name="Litt A."/>
        </authorList>
    </citation>
    <scope>NUCLEOTIDE SEQUENCE [LARGE SCALE GENOMIC DNA]</scope>
    <source>
        <strain evidence="1">AR-01</strain>
    </source>
</reference>
<gene>
    <name evidence="1" type="ORF">HAX54_043368</name>
</gene>
<sequence length="79" mass="8439">FINMSYSSSSLHTGSTFGDRVGFVGGGSGQGQQGLVRGVLCQPHSMLMAYVRRREILLTPGAINEVLCLPNSPENELKA</sequence>
<feature type="non-terminal residue" evidence="1">
    <location>
        <position position="1"/>
    </location>
</feature>
<evidence type="ECO:0000313" key="1">
    <source>
        <dbReference type="EMBL" id="MCD7460353.1"/>
    </source>
</evidence>
<protein>
    <submittedName>
        <fullName evidence="1">Uncharacterized protein</fullName>
    </submittedName>
</protein>
<proteinExistence type="predicted"/>
<accession>A0ABS8SNJ2</accession>
<dbReference type="Proteomes" id="UP000823775">
    <property type="component" value="Unassembled WGS sequence"/>
</dbReference>
<organism evidence="1 2">
    <name type="scientific">Datura stramonium</name>
    <name type="common">Jimsonweed</name>
    <name type="synonym">Common thornapple</name>
    <dbReference type="NCBI Taxonomy" id="4076"/>
    <lineage>
        <taxon>Eukaryota</taxon>
        <taxon>Viridiplantae</taxon>
        <taxon>Streptophyta</taxon>
        <taxon>Embryophyta</taxon>
        <taxon>Tracheophyta</taxon>
        <taxon>Spermatophyta</taxon>
        <taxon>Magnoliopsida</taxon>
        <taxon>eudicotyledons</taxon>
        <taxon>Gunneridae</taxon>
        <taxon>Pentapetalae</taxon>
        <taxon>asterids</taxon>
        <taxon>lamiids</taxon>
        <taxon>Solanales</taxon>
        <taxon>Solanaceae</taxon>
        <taxon>Solanoideae</taxon>
        <taxon>Datureae</taxon>
        <taxon>Datura</taxon>
    </lineage>
</organism>
<comment type="caution">
    <text evidence="1">The sequence shown here is derived from an EMBL/GenBank/DDBJ whole genome shotgun (WGS) entry which is preliminary data.</text>
</comment>
<dbReference type="EMBL" id="JACEIK010000648">
    <property type="protein sequence ID" value="MCD7460353.1"/>
    <property type="molecule type" value="Genomic_DNA"/>
</dbReference>
<evidence type="ECO:0000313" key="2">
    <source>
        <dbReference type="Proteomes" id="UP000823775"/>
    </source>
</evidence>